<dbReference type="InterPro" id="IPR029058">
    <property type="entry name" value="AB_hydrolase_fold"/>
</dbReference>
<evidence type="ECO:0000313" key="1">
    <source>
        <dbReference type="EMBL" id="NMO17828.1"/>
    </source>
</evidence>
<accession>A0A848LJG6</accession>
<evidence type="ECO:0008006" key="3">
    <source>
        <dbReference type="Google" id="ProtNLM"/>
    </source>
</evidence>
<keyword evidence="2" id="KW-1185">Reference proteome</keyword>
<dbReference type="EMBL" id="JABBJJ010000111">
    <property type="protein sequence ID" value="NMO17828.1"/>
    <property type="molecule type" value="Genomic_DNA"/>
</dbReference>
<gene>
    <name evidence="1" type="ORF">HG543_23655</name>
</gene>
<dbReference type="Proteomes" id="UP000518300">
    <property type="component" value="Unassembled WGS sequence"/>
</dbReference>
<comment type="caution">
    <text evidence="1">The sequence shown here is derived from an EMBL/GenBank/DDBJ whole genome shotgun (WGS) entry which is preliminary data.</text>
</comment>
<dbReference type="AlphaFoldDB" id="A0A848LJG6"/>
<sequence>MGVWNIHDSGGMLQHALRTYRVDPKRVYVTGVSMGGGGTWTLLAGSYVDGGQSIRWASKIAAAIPIASGARSATSNTGICAGIVANHTAVWAFHNSGDPVAALANEQGWVDKVKSLPA</sequence>
<organism evidence="1 2">
    <name type="scientific">Pyxidicoccus fallax</name>
    <dbReference type="NCBI Taxonomy" id="394095"/>
    <lineage>
        <taxon>Bacteria</taxon>
        <taxon>Pseudomonadati</taxon>
        <taxon>Myxococcota</taxon>
        <taxon>Myxococcia</taxon>
        <taxon>Myxococcales</taxon>
        <taxon>Cystobacterineae</taxon>
        <taxon>Myxococcaceae</taxon>
        <taxon>Pyxidicoccus</taxon>
    </lineage>
</organism>
<reference evidence="1 2" key="1">
    <citation type="submission" date="2020-04" db="EMBL/GenBank/DDBJ databases">
        <title>Draft genome of Pyxidicoccus fallax type strain.</title>
        <authorList>
            <person name="Whitworth D.E."/>
        </authorList>
    </citation>
    <scope>NUCLEOTIDE SEQUENCE [LARGE SCALE GENOMIC DNA]</scope>
    <source>
        <strain evidence="1 2">DSM 14698</strain>
    </source>
</reference>
<evidence type="ECO:0000313" key="2">
    <source>
        <dbReference type="Proteomes" id="UP000518300"/>
    </source>
</evidence>
<dbReference type="SUPFAM" id="SSF53474">
    <property type="entry name" value="alpha/beta-Hydrolases"/>
    <property type="match status" value="1"/>
</dbReference>
<name>A0A848LJG6_9BACT</name>
<protein>
    <recommendedName>
        <fullName evidence="3">Peptidase S9 prolyl oligopeptidase catalytic domain-containing protein</fullName>
    </recommendedName>
</protein>
<dbReference type="RefSeq" id="WP_169347107.1">
    <property type="nucleotide sequence ID" value="NZ_JABBJJ010000111.1"/>
</dbReference>
<dbReference type="Gene3D" id="3.40.50.1820">
    <property type="entry name" value="alpha/beta hydrolase"/>
    <property type="match status" value="1"/>
</dbReference>
<proteinExistence type="predicted"/>